<keyword evidence="9" id="KW-1185">Reference proteome</keyword>
<dbReference type="SUPFAM" id="SSF88659">
    <property type="entry name" value="Sigma3 and sigma4 domains of RNA polymerase sigma factors"/>
    <property type="match status" value="1"/>
</dbReference>
<name>A0ABT6FG11_9BACT</name>
<feature type="domain" description="RNA polymerase sigma-70 region 2" evidence="6">
    <location>
        <begin position="48"/>
        <end position="114"/>
    </location>
</feature>
<dbReference type="InterPro" id="IPR013324">
    <property type="entry name" value="RNA_pol_sigma_r3/r4-like"/>
</dbReference>
<evidence type="ECO:0000313" key="8">
    <source>
        <dbReference type="EMBL" id="MDG3006526.1"/>
    </source>
</evidence>
<dbReference type="Pfam" id="PF08281">
    <property type="entry name" value="Sigma70_r4_2"/>
    <property type="match status" value="1"/>
</dbReference>
<organism evidence="8 9">
    <name type="scientific">Paludisphaera mucosa</name>
    <dbReference type="NCBI Taxonomy" id="3030827"/>
    <lineage>
        <taxon>Bacteria</taxon>
        <taxon>Pseudomonadati</taxon>
        <taxon>Planctomycetota</taxon>
        <taxon>Planctomycetia</taxon>
        <taxon>Isosphaerales</taxon>
        <taxon>Isosphaeraceae</taxon>
        <taxon>Paludisphaera</taxon>
    </lineage>
</organism>
<keyword evidence="3" id="KW-0731">Sigma factor</keyword>
<sequence>MTIPKRRTAAGPLHALMTFGVLGEETDARLLELYRSRRPGGDEAFRILLERHGAMVHSVCRSLVRDTSEADDAFQAVFVVLVRHAEGVRKAESLGPWLHGVAIRVARRARRRSRSRASRLRVVDPANLDRVVGRAGAPDHSAMIHAEIDRLPDRDRRPLVLCGLEGLSYEQAARTLGVSEPTLRGRLHRARKRLEARLKKQDVAVPTSLVPAAPPALLVETVLAQAAGVSLAAIPVPVSSLAKGAILAMTLSSLKPIVFSSLATLGLVGSVVLAQQAGPSSAESHQQAPASKPEEGRKSPPVSTPKPPRLLTPEEREARNKLIQAALENPIDLDFPEGIDLEDLLKHVKKVTSSADDDGIPFYVNPVGLGVTQQTMSSVRMTLISKEKPLGEALKGYLGTLNLGYVIKDGYVLIDSRAATAEARIDVLEAKLDALIKRLDAAPFRPSIIEPTPEGLIRKF</sequence>
<dbReference type="Gene3D" id="1.10.1740.10">
    <property type="match status" value="1"/>
</dbReference>
<dbReference type="SUPFAM" id="SSF88946">
    <property type="entry name" value="Sigma2 domain of RNA polymerase sigma factors"/>
    <property type="match status" value="1"/>
</dbReference>
<evidence type="ECO:0000256" key="3">
    <source>
        <dbReference type="ARBA" id="ARBA00023082"/>
    </source>
</evidence>
<evidence type="ECO:0000259" key="7">
    <source>
        <dbReference type="Pfam" id="PF08281"/>
    </source>
</evidence>
<dbReference type="RefSeq" id="WP_277862822.1">
    <property type="nucleotide sequence ID" value="NZ_JARRAG010000002.1"/>
</dbReference>
<dbReference type="InterPro" id="IPR007627">
    <property type="entry name" value="RNA_pol_sigma70_r2"/>
</dbReference>
<dbReference type="InterPro" id="IPR014284">
    <property type="entry name" value="RNA_pol_sigma-70_dom"/>
</dbReference>
<accession>A0ABT6FG11</accession>
<evidence type="ECO:0000256" key="2">
    <source>
        <dbReference type="ARBA" id="ARBA00023015"/>
    </source>
</evidence>
<dbReference type="Proteomes" id="UP001216907">
    <property type="component" value="Unassembled WGS sequence"/>
</dbReference>
<dbReference type="PANTHER" id="PTHR43133:SF51">
    <property type="entry name" value="RNA POLYMERASE SIGMA FACTOR"/>
    <property type="match status" value="1"/>
</dbReference>
<keyword evidence="2" id="KW-0805">Transcription regulation</keyword>
<comment type="caution">
    <text evidence="8">The sequence shown here is derived from an EMBL/GenBank/DDBJ whole genome shotgun (WGS) entry which is preliminary data.</text>
</comment>
<evidence type="ECO:0000313" key="9">
    <source>
        <dbReference type="Proteomes" id="UP001216907"/>
    </source>
</evidence>
<dbReference type="Gene3D" id="1.10.10.10">
    <property type="entry name" value="Winged helix-like DNA-binding domain superfamily/Winged helix DNA-binding domain"/>
    <property type="match status" value="1"/>
</dbReference>
<dbReference type="NCBIfam" id="TIGR02937">
    <property type="entry name" value="sigma70-ECF"/>
    <property type="match status" value="1"/>
</dbReference>
<keyword evidence="4" id="KW-0804">Transcription</keyword>
<reference evidence="8 9" key="1">
    <citation type="submission" date="2023-03" db="EMBL/GenBank/DDBJ databases">
        <title>Paludisphaera mucosa sp. nov. a novel planctomycete from northern fen.</title>
        <authorList>
            <person name="Ivanova A."/>
        </authorList>
    </citation>
    <scope>NUCLEOTIDE SEQUENCE [LARGE SCALE GENOMIC DNA]</scope>
    <source>
        <strain evidence="8 9">Pla2</strain>
    </source>
</reference>
<dbReference type="PANTHER" id="PTHR43133">
    <property type="entry name" value="RNA POLYMERASE ECF-TYPE SIGMA FACTO"/>
    <property type="match status" value="1"/>
</dbReference>
<evidence type="ECO:0000256" key="4">
    <source>
        <dbReference type="ARBA" id="ARBA00023163"/>
    </source>
</evidence>
<proteinExistence type="inferred from homology"/>
<evidence type="ECO:0000256" key="1">
    <source>
        <dbReference type="ARBA" id="ARBA00010641"/>
    </source>
</evidence>
<dbReference type="InterPro" id="IPR039425">
    <property type="entry name" value="RNA_pol_sigma-70-like"/>
</dbReference>
<feature type="compositionally biased region" description="Polar residues" evidence="5">
    <location>
        <begin position="278"/>
        <end position="289"/>
    </location>
</feature>
<protein>
    <submittedName>
        <fullName evidence="8">Sigma-70 family RNA polymerase sigma factor</fullName>
    </submittedName>
</protein>
<dbReference type="InterPro" id="IPR036388">
    <property type="entry name" value="WH-like_DNA-bd_sf"/>
</dbReference>
<dbReference type="Pfam" id="PF04542">
    <property type="entry name" value="Sigma70_r2"/>
    <property type="match status" value="1"/>
</dbReference>
<dbReference type="EMBL" id="JARRAG010000002">
    <property type="protein sequence ID" value="MDG3006526.1"/>
    <property type="molecule type" value="Genomic_DNA"/>
</dbReference>
<feature type="region of interest" description="Disordered" evidence="5">
    <location>
        <begin position="278"/>
        <end position="313"/>
    </location>
</feature>
<dbReference type="InterPro" id="IPR013249">
    <property type="entry name" value="RNA_pol_sigma70_r4_t2"/>
</dbReference>
<evidence type="ECO:0000256" key="5">
    <source>
        <dbReference type="SAM" id="MobiDB-lite"/>
    </source>
</evidence>
<dbReference type="CDD" id="cd06171">
    <property type="entry name" value="Sigma70_r4"/>
    <property type="match status" value="1"/>
</dbReference>
<dbReference type="InterPro" id="IPR013325">
    <property type="entry name" value="RNA_pol_sigma_r2"/>
</dbReference>
<comment type="similarity">
    <text evidence="1">Belongs to the sigma-70 factor family. ECF subfamily.</text>
</comment>
<evidence type="ECO:0000259" key="6">
    <source>
        <dbReference type="Pfam" id="PF04542"/>
    </source>
</evidence>
<gene>
    <name evidence="8" type="ORF">PZE19_22370</name>
</gene>
<feature type="domain" description="RNA polymerase sigma factor 70 region 4 type 2" evidence="7">
    <location>
        <begin position="143"/>
        <end position="194"/>
    </location>
</feature>